<evidence type="ECO:0000256" key="8">
    <source>
        <dbReference type="ARBA" id="ARBA00048968"/>
    </source>
</evidence>
<proteinExistence type="inferred from homology"/>
<comment type="catalytic activity">
    <reaction evidence="7">
        <text>adenosine + H2O + H(+) = inosine + NH4(+)</text>
        <dbReference type="Rhea" id="RHEA:24408"/>
        <dbReference type="ChEBI" id="CHEBI:15377"/>
        <dbReference type="ChEBI" id="CHEBI:15378"/>
        <dbReference type="ChEBI" id="CHEBI:16335"/>
        <dbReference type="ChEBI" id="CHEBI:17596"/>
        <dbReference type="ChEBI" id="CHEBI:28938"/>
        <dbReference type="EC" id="3.5.4.4"/>
    </reaction>
    <physiologicalReaction direction="left-to-right" evidence="7">
        <dbReference type="Rhea" id="RHEA:24409"/>
    </physiologicalReaction>
</comment>
<sequence>MTLPGTLDAGLPTVSGRPWPGVRYFCTTRQGGASVGPWSALNLGRHTRDDPAHVDQNRALLLRHLPAAPLWLDQVHGSTVLDADLSQPSEPGRQALPVADAAVTTRPGTVLAIMTADCLPVVIASMDGRALGVAHAGWRGLAAGVLENTLAALRLRADVGTTWQAWVGPAISRVHFEVGPDVYEAFTATDPEASAHFAPGAAQKWMADLPALARRRLLQAGIQQVELSGVCTYAQADKYYSFRRNPTTGRQATLAWLAPV</sequence>
<dbReference type="RefSeq" id="WP_128354841.1">
    <property type="nucleotide sequence ID" value="NZ_CP022987.1"/>
</dbReference>
<dbReference type="AlphaFoldDB" id="A0A410GBW8"/>
<evidence type="ECO:0000313" key="11">
    <source>
        <dbReference type="EMBL" id="QAA93792.1"/>
    </source>
</evidence>
<dbReference type="InterPro" id="IPR038371">
    <property type="entry name" value="Cu_polyphenol_OxRdtase_sf"/>
</dbReference>
<evidence type="ECO:0000256" key="7">
    <source>
        <dbReference type="ARBA" id="ARBA00047989"/>
    </source>
</evidence>
<comment type="catalytic activity">
    <reaction evidence="1">
        <text>inosine + phosphate = alpha-D-ribose 1-phosphate + hypoxanthine</text>
        <dbReference type="Rhea" id="RHEA:27646"/>
        <dbReference type="ChEBI" id="CHEBI:17368"/>
        <dbReference type="ChEBI" id="CHEBI:17596"/>
        <dbReference type="ChEBI" id="CHEBI:43474"/>
        <dbReference type="ChEBI" id="CHEBI:57720"/>
        <dbReference type="EC" id="2.4.2.1"/>
    </reaction>
    <physiologicalReaction direction="left-to-right" evidence="1">
        <dbReference type="Rhea" id="RHEA:27647"/>
    </physiologicalReaction>
</comment>
<evidence type="ECO:0000256" key="6">
    <source>
        <dbReference type="ARBA" id="ARBA00022833"/>
    </source>
</evidence>
<dbReference type="NCBIfam" id="TIGR00726">
    <property type="entry name" value="peptidoglycan editing factor PgeF"/>
    <property type="match status" value="1"/>
</dbReference>
<evidence type="ECO:0000256" key="10">
    <source>
        <dbReference type="RuleBase" id="RU361274"/>
    </source>
</evidence>
<evidence type="ECO:0000256" key="1">
    <source>
        <dbReference type="ARBA" id="ARBA00000553"/>
    </source>
</evidence>
<evidence type="ECO:0000313" key="12">
    <source>
        <dbReference type="Proteomes" id="UP000283474"/>
    </source>
</evidence>
<keyword evidence="12" id="KW-1185">Reference proteome</keyword>
<dbReference type="GO" id="GO:0005507">
    <property type="term" value="F:copper ion binding"/>
    <property type="evidence" value="ECO:0007669"/>
    <property type="project" value="TreeGrafter"/>
</dbReference>
<protein>
    <recommendedName>
        <fullName evidence="10">Purine nucleoside phosphorylase</fullName>
    </recommendedName>
</protein>
<comment type="catalytic activity">
    <reaction evidence="8">
        <text>adenosine + phosphate = alpha-D-ribose 1-phosphate + adenine</text>
        <dbReference type="Rhea" id="RHEA:27642"/>
        <dbReference type="ChEBI" id="CHEBI:16335"/>
        <dbReference type="ChEBI" id="CHEBI:16708"/>
        <dbReference type="ChEBI" id="CHEBI:43474"/>
        <dbReference type="ChEBI" id="CHEBI:57720"/>
        <dbReference type="EC" id="2.4.2.1"/>
    </reaction>
    <physiologicalReaction direction="left-to-right" evidence="8">
        <dbReference type="Rhea" id="RHEA:27643"/>
    </physiologicalReaction>
</comment>
<dbReference type="EMBL" id="CP022987">
    <property type="protein sequence ID" value="QAA93792.1"/>
    <property type="molecule type" value="Genomic_DNA"/>
</dbReference>
<evidence type="ECO:0000256" key="5">
    <source>
        <dbReference type="ARBA" id="ARBA00022801"/>
    </source>
</evidence>
<dbReference type="PANTHER" id="PTHR30616:SF2">
    <property type="entry name" value="PURINE NUCLEOSIDE PHOSPHORYLASE LACC1"/>
    <property type="match status" value="1"/>
</dbReference>
<dbReference type="PANTHER" id="PTHR30616">
    <property type="entry name" value="UNCHARACTERIZED PROTEIN YFIH"/>
    <property type="match status" value="1"/>
</dbReference>
<dbReference type="InterPro" id="IPR003730">
    <property type="entry name" value="Cu_polyphenol_OxRdtase"/>
</dbReference>
<keyword evidence="6" id="KW-0862">Zinc</keyword>
<comment type="similarity">
    <text evidence="2 10">Belongs to the purine nucleoside phosphorylase YfiH/LACC1 family.</text>
</comment>
<dbReference type="InterPro" id="IPR011324">
    <property type="entry name" value="Cytotoxic_necrot_fac-like_cat"/>
</dbReference>
<dbReference type="OrthoDB" id="4279at2"/>
<reference evidence="11 12" key="1">
    <citation type="submission" date="2017-08" db="EMBL/GenBank/DDBJ databases">
        <authorList>
            <person name="Park S.-J."/>
            <person name="Kim H."/>
        </authorList>
    </citation>
    <scope>NUCLEOTIDE SEQUENCE [LARGE SCALE GENOMIC DNA]</scope>
    <source>
        <strain evidence="12">ye3</strain>
    </source>
</reference>
<dbReference type="GO" id="GO:0017061">
    <property type="term" value="F:S-methyl-5-thioadenosine phosphorylase activity"/>
    <property type="evidence" value="ECO:0007669"/>
    <property type="project" value="UniProtKB-EC"/>
</dbReference>
<organism evidence="11 12">
    <name type="scientific">Pollutimonas thiosulfatoxidans</name>
    <dbReference type="NCBI Taxonomy" id="2028345"/>
    <lineage>
        <taxon>Bacteria</taxon>
        <taxon>Pseudomonadati</taxon>
        <taxon>Pseudomonadota</taxon>
        <taxon>Betaproteobacteria</taxon>
        <taxon>Burkholderiales</taxon>
        <taxon>Alcaligenaceae</taxon>
        <taxon>Pollutimonas</taxon>
    </lineage>
</organism>
<gene>
    <name evidence="11" type="ORF">CKA81_08055</name>
</gene>
<dbReference type="KEGG" id="pus:CKA81_08055"/>
<evidence type="ECO:0000256" key="2">
    <source>
        <dbReference type="ARBA" id="ARBA00007353"/>
    </source>
</evidence>
<dbReference type="Proteomes" id="UP000283474">
    <property type="component" value="Chromosome"/>
</dbReference>
<comment type="catalytic activity">
    <reaction evidence="9">
        <text>S-methyl-5'-thioadenosine + phosphate = 5-(methylsulfanyl)-alpha-D-ribose 1-phosphate + adenine</text>
        <dbReference type="Rhea" id="RHEA:11852"/>
        <dbReference type="ChEBI" id="CHEBI:16708"/>
        <dbReference type="ChEBI" id="CHEBI:17509"/>
        <dbReference type="ChEBI" id="CHEBI:43474"/>
        <dbReference type="ChEBI" id="CHEBI:58533"/>
        <dbReference type="EC" id="2.4.2.28"/>
    </reaction>
    <physiologicalReaction direction="left-to-right" evidence="9">
        <dbReference type="Rhea" id="RHEA:11853"/>
    </physiologicalReaction>
</comment>
<dbReference type="CDD" id="cd16833">
    <property type="entry name" value="YfiH"/>
    <property type="match status" value="1"/>
</dbReference>
<accession>A0A410GBW8</accession>
<dbReference type="GO" id="GO:0016787">
    <property type="term" value="F:hydrolase activity"/>
    <property type="evidence" value="ECO:0007669"/>
    <property type="project" value="UniProtKB-KW"/>
</dbReference>
<keyword evidence="5" id="KW-0378">Hydrolase</keyword>
<dbReference type="Gene3D" id="3.60.140.10">
    <property type="entry name" value="CNF1/YfiH-like putative cysteine hydrolases"/>
    <property type="match status" value="1"/>
</dbReference>
<name>A0A410GBW8_9BURK</name>
<evidence type="ECO:0000256" key="9">
    <source>
        <dbReference type="ARBA" id="ARBA00049893"/>
    </source>
</evidence>
<keyword evidence="3" id="KW-0808">Transferase</keyword>
<dbReference type="SUPFAM" id="SSF64438">
    <property type="entry name" value="CNF1/YfiH-like putative cysteine hydrolases"/>
    <property type="match status" value="1"/>
</dbReference>
<evidence type="ECO:0000256" key="4">
    <source>
        <dbReference type="ARBA" id="ARBA00022723"/>
    </source>
</evidence>
<keyword evidence="4" id="KW-0479">Metal-binding</keyword>
<evidence type="ECO:0000256" key="3">
    <source>
        <dbReference type="ARBA" id="ARBA00022679"/>
    </source>
</evidence>
<dbReference type="Pfam" id="PF02578">
    <property type="entry name" value="Cu-oxidase_4"/>
    <property type="match status" value="1"/>
</dbReference>